<sequence>MLTCVNYKDKVKLWSVWHVRCKAFPSRIIQMDEERCTEKWYIKSSVLYSKVPTVKQINISCFPKKAFPQCLNTHNRIRD</sequence>
<organism evidence="1">
    <name type="scientific">Anguilla anguilla</name>
    <name type="common">European freshwater eel</name>
    <name type="synonym">Muraena anguilla</name>
    <dbReference type="NCBI Taxonomy" id="7936"/>
    <lineage>
        <taxon>Eukaryota</taxon>
        <taxon>Metazoa</taxon>
        <taxon>Chordata</taxon>
        <taxon>Craniata</taxon>
        <taxon>Vertebrata</taxon>
        <taxon>Euteleostomi</taxon>
        <taxon>Actinopterygii</taxon>
        <taxon>Neopterygii</taxon>
        <taxon>Teleostei</taxon>
        <taxon>Anguilliformes</taxon>
        <taxon>Anguillidae</taxon>
        <taxon>Anguilla</taxon>
    </lineage>
</organism>
<reference evidence="1" key="2">
    <citation type="journal article" date="2015" name="Fish Shellfish Immunol.">
        <title>Early steps in the European eel (Anguilla anguilla)-Vibrio vulnificus interaction in the gills: Role of the RtxA13 toxin.</title>
        <authorList>
            <person name="Callol A."/>
            <person name="Pajuelo D."/>
            <person name="Ebbesson L."/>
            <person name="Teles M."/>
            <person name="MacKenzie S."/>
            <person name="Amaro C."/>
        </authorList>
    </citation>
    <scope>NUCLEOTIDE SEQUENCE</scope>
</reference>
<accession>A0A0E9X4C3</accession>
<evidence type="ECO:0000313" key="1">
    <source>
        <dbReference type="EMBL" id="JAH97439.1"/>
    </source>
</evidence>
<proteinExistence type="predicted"/>
<reference evidence="1" key="1">
    <citation type="submission" date="2014-11" db="EMBL/GenBank/DDBJ databases">
        <authorList>
            <person name="Amaro Gonzalez C."/>
        </authorList>
    </citation>
    <scope>NUCLEOTIDE SEQUENCE</scope>
</reference>
<dbReference type="AlphaFoldDB" id="A0A0E9X4C3"/>
<name>A0A0E9X4C3_ANGAN</name>
<dbReference type="EMBL" id="GBXM01011138">
    <property type="protein sequence ID" value="JAH97439.1"/>
    <property type="molecule type" value="Transcribed_RNA"/>
</dbReference>
<protein>
    <submittedName>
        <fullName evidence="1">Uncharacterized protein</fullName>
    </submittedName>
</protein>